<dbReference type="InterPro" id="IPR005467">
    <property type="entry name" value="His_kinase_dom"/>
</dbReference>
<evidence type="ECO:0000259" key="17">
    <source>
        <dbReference type="PROSITE" id="PS50885"/>
    </source>
</evidence>
<evidence type="ECO:0000256" key="11">
    <source>
        <dbReference type="ARBA" id="ARBA00022840"/>
    </source>
</evidence>
<evidence type="ECO:0000313" key="18">
    <source>
        <dbReference type="EMBL" id="KYO55175.1"/>
    </source>
</evidence>
<proteinExistence type="predicted"/>
<gene>
    <name evidence="18" type="ORF">AUP44_24010</name>
</gene>
<dbReference type="SUPFAM" id="SSF55874">
    <property type="entry name" value="ATPase domain of HSP90 chaperone/DNA topoisomerase II/histidine kinase"/>
    <property type="match status" value="1"/>
</dbReference>
<evidence type="ECO:0000256" key="5">
    <source>
        <dbReference type="ARBA" id="ARBA00022519"/>
    </source>
</evidence>
<dbReference type="Pfam" id="PF02518">
    <property type="entry name" value="HATPase_c"/>
    <property type="match status" value="1"/>
</dbReference>
<keyword evidence="9" id="KW-0547">Nucleotide-binding</keyword>
<evidence type="ECO:0000256" key="3">
    <source>
        <dbReference type="ARBA" id="ARBA00012438"/>
    </source>
</evidence>
<evidence type="ECO:0000256" key="13">
    <source>
        <dbReference type="ARBA" id="ARBA00023012"/>
    </source>
</evidence>
<dbReference type="Proteomes" id="UP000075787">
    <property type="component" value="Unassembled WGS sequence"/>
</dbReference>
<dbReference type="SMART" id="SM00388">
    <property type="entry name" value="HisKA"/>
    <property type="match status" value="1"/>
</dbReference>
<dbReference type="AlphaFoldDB" id="A0A161Q6G5"/>
<comment type="caution">
    <text evidence="18">The sequence shown here is derived from an EMBL/GenBank/DDBJ whole genome shotgun (WGS) entry which is preliminary data.</text>
</comment>
<dbReference type="Gene3D" id="1.10.287.130">
    <property type="match status" value="1"/>
</dbReference>
<feature type="domain" description="Histidine kinase" evidence="16">
    <location>
        <begin position="236"/>
        <end position="434"/>
    </location>
</feature>
<evidence type="ECO:0000256" key="4">
    <source>
        <dbReference type="ARBA" id="ARBA00022475"/>
    </source>
</evidence>
<dbReference type="Pfam" id="PF00672">
    <property type="entry name" value="HAMP"/>
    <property type="match status" value="1"/>
</dbReference>
<dbReference type="InterPro" id="IPR003660">
    <property type="entry name" value="HAMP_dom"/>
</dbReference>
<dbReference type="SMART" id="SM00304">
    <property type="entry name" value="HAMP"/>
    <property type="match status" value="1"/>
</dbReference>
<dbReference type="PROSITE" id="PS50109">
    <property type="entry name" value="HIS_KIN"/>
    <property type="match status" value="1"/>
</dbReference>
<keyword evidence="14 15" id="KW-0472">Membrane</keyword>
<dbReference type="SMART" id="SM00387">
    <property type="entry name" value="HATPase_c"/>
    <property type="match status" value="1"/>
</dbReference>
<dbReference type="SUPFAM" id="SSF47384">
    <property type="entry name" value="Homodimeric domain of signal transducing histidine kinase"/>
    <property type="match status" value="1"/>
</dbReference>
<dbReference type="PRINTS" id="PR00344">
    <property type="entry name" value="BCTRLSENSOR"/>
</dbReference>
<organism evidence="18 19">
    <name type="scientific">Tistrella mobilis</name>
    <dbReference type="NCBI Taxonomy" id="171437"/>
    <lineage>
        <taxon>Bacteria</taxon>
        <taxon>Pseudomonadati</taxon>
        <taxon>Pseudomonadota</taxon>
        <taxon>Alphaproteobacteria</taxon>
        <taxon>Geminicoccales</taxon>
        <taxon>Geminicoccaceae</taxon>
        <taxon>Tistrella</taxon>
    </lineage>
</organism>
<feature type="transmembrane region" description="Helical" evidence="15">
    <location>
        <begin position="156"/>
        <end position="175"/>
    </location>
</feature>
<keyword evidence="13" id="KW-0902">Two-component regulatory system</keyword>
<dbReference type="GO" id="GO:0005524">
    <property type="term" value="F:ATP binding"/>
    <property type="evidence" value="ECO:0007669"/>
    <property type="project" value="UniProtKB-KW"/>
</dbReference>
<evidence type="ECO:0000256" key="6">
    <source>
        <dbReference type="ARBA" id="ARBA00022553"/>
    </source>
</evidence>
<dbReference type="CDD" id="cd00082">
    <property type="entry name" value="HisKA"/>
    <property type="match status" value="1"/>
</dbReference>
<evidence type="ECO:0000256" key="15">
    <source>
        <dbReference type="SAM" id="Phobius"/>
    </source>
</evidence>
<keyword evidence="7" id="KW-0808">Transferase</keyword>
<evidence type="ECO:0000256" key="12">
    <source>
        <dbReference type="ARBA" id="ARBA00022989"/>
    </source>
</evidence>
<keyword evidence="5" id="KW-0997">Cell inner membrane</keyword>
<feature type="transmembrane region" description="Helical" evidence="15">
    <location>
        <begin position="6"/>
        <end position="28"/>
    </location>
</feature>
<keyword evidence="11" id="KW-0067">ATP-binding</keyword>
<evidence type="ECO:0000256" key="14">
    <source>
        <dbReference type="ARBA" id="ARBA00023136"/>
    </source>
</evidence>
<dbReference type="OrthoDB" id="9804645at2"/>
<comment type="catalytic activity">
    <reaction evidence="1">
        <text>ATP + protein L-histidine = ADP + protein N-phospho-L-histidine.</text>
        <dbReference type="EC" id="2.7.13.3"/>
    </reaction>
</comment>
<reference evidence="18 19" key="1">
    <citation type="submission" date="2015-12" db="EMBL/GenBank/DDBJ databases">
        <title>Genome sequence of Tistrella mobilis MCCC 1A02139.</title>
        <authorList>
            <person name="Lu L."/>
            <person name="Lai Q."/>
            <person name="Shao Z."/>
            <person name="Qian P."/>
        </authorList>
    </citation>
    <scope>NUCLEOTIDE SEQUENCE [LARGE SCALE GENOMIC DNA]</scope>
    <source>
        <strain evidence="18 19">MCCC 1A02139</strain>
    </source>
</reference>
<evidence type="ECO:0000256" key="2">
    <source>
        <dbReference type="ARBA" id="ARBA00004429"/>
    </source>
</evidence>
<dbReference type="GO" id="GO:0000155">
    <property type="term" value="F:phosphorelay sensor kinase activity"/>
    <property type="evidence" value="ECO:0007669"/>
    <property type="project" value="InterPro"/>
</dbReference>
<evidence type="ECO:0000313" key="19">
    <source>
        <dbReference type="Proteomes" id="UP000075787"/>
    </source>
</evidence>
<dbReference type="PANTHER" id="PTHR44936">
    <property type="entry name" value="SENSOR PROTEIN CREC"/>
    <property type="match status" value="1"/>
</dbReference>
<dbReference type="PANTHER" id="PTHR44936:SF5">
    <property type="entry name" value="SENSOR HISTIDINE KINASE ENVZ"/>
    <property type="match status" value="1"/>
</dbReference>
<dbReference type="EC" id="2.7.13.3" evidence="3"/>
<keyword evidence="6" id="KW-0597">Phosphoprotein</keyword>
<name>A0A161Q6G5_9PROT</name>
<evidence type="ECO:0000256" key="1">
    <source>
        <dbReference type="ARBA" id="ARBA00000085"/>
    </source>
</evidence>
<dbReference type="Pfam" id="PF00512">
    <property type="entry name" value="HisKA"/>
    <property type="match status" value="1"/>
</dbReference>
<evidence type="ECO:0000256" key="10">
    <source>
        <dbReference type="ARBA" id="ARBA00022777"/>
    </source>
</evidence>
<dbReference type="InterPro" id="IPR004358">
    <property type="entry name" value="Sig_transdc_His_kin-like_C"/>
</dbReference>
<dbReference type="GO" id="GO:0005886">
    <property type="term" value="C:plasma membrane"/>
    <property type="evidence" value="ECO:0007669"/>
    <property type="project" value="UniProtKB-SubCell"/>
</dbReference>
<keyword evidence="4" id="KW-1003">Cell membrane</keyword>
<keyword evidence="8 15" id="KW-0812">Transmembrane</keyword>
<protein>
    <recommendedName>
        <fullName evidence="3">histidine kinase</fullName>
        <ecNumber evidence="3">2.7.13.3</ecNumber>
    </recommendedName>
</protein>
<accession>A0A161Q6G5</accession>
<evidence type="ECO:0000256" key="8">
    <source>
        <dbReference type="ARBA" id="ARBA00022692"/>
    </source>
</evidence>
<dbReference type="InterPro" id="IPR003661">
    <property type="entry name" value="HisK_dim/P_dom"/>
</dbReference>
<evidence type="ECO:0000256" key="7">
    <source>
        <dbReference type="ARBA" id="ARBA00022679"/>
    </source>
</evidence>
<sequence>MPQPTLQVQVVAIILAGLVVVATLGPILNRRIESLSTLPDLKQVAERLRAIADLAAHAPAGERGAVLNLARRAGWTLDLAGAESSARFAASSPADGVLDRIAAWLFVPDDVPEPVGGWRVFLGETRIMAVPVDGDTLLVARLDPARMSLRDVSAQIPYYLLALVTFVLLFAVFSGRVITRPLRRIAAAAAEADLSGEAEIFEERGSTEIVTLARALNRMRRRIVTMVESRTRMLRGISHDLRTPLTRIRLRADRVADPDLRAALLGDVRRLEALLDESLAYLRDDHAREAVERTDVASTLQTICSDFADIGHDIRFHGPNRLVARCRPLALGRAVANLCENATRFASRTDLTLTAGDGVFVIEVADNGPGIPEDQRARVLDPFFKLDTARQDGGTGFGLGLAIVAEIVQAHRGSLDLADNTPQGLRVRVTMPMG</sequence>
<evidence type="ECO:0000259" key="16">
    <source>
        <dbReference type="PROSITE" id="PS50109"/>
    </source>
</evidence>
<dbReference type="Gene3D" id="3.30.565.10">
    <property type="entry name" value="Histidine kinase-like ATPase, C-terminal domain"/>
    <property type="match status" value="1"/>
</dbReference>
<dbReference type="InterPro" id="IPR003594">
    <property type="entry name" value="HATPase_dom"/>
</dbReference>
<dbReference type="EMBL" id="LPZR01000070">
    <property type="protein sequence ID" value="KYO55175.1"/>
    <property type="molecule type" value="Genomic_DNA"/>
</dbReference>
<feature type="domain" description="HAMP" evidence="17">
    <location>
        <begin position="176"/>
        <end position="228"/>
    </location>
</feature>
<dbReference type="InterPro" id="IPR036890">
    <property type="entry name" value="HATPase_C_sf"/>
</dbReference>
<dbReference type="PROSITE" id="PS50885">
    <property type="entry name" value="HAMP"/>
    <property type="match status" value="1"/>
</dbReference>
<dbReference type="InterPro" id="IPR050980">
    <property type="entry name" value="2C_sensor_his_kinase"/>
</dbReference>
<keyword evidence="12 15" id="KW-1133">Transmembrane helix</keyword>
<dbReference type="InterPro" id="IPR036097">
    <property type="entry name" value="HisK_dim/P_sf"/>
</dbReference>
<comment type="subcellular location">
    <subcellularLocation>
        <location evidence="2">Cell inner membrane</location>
        <topology evidence="2">Multi-pass membrane protein</topology>
    </subcellularLocation>
</comment>
<keyword evidence="10 18" id="KW-0418">Kinase</keyword>
<evidence type="ECO:0000256" key="9">
    <source>
        <dbReference type="ARBA" id="ARBA00022741"/>
    </source>
</evidence>